<name>A0A0F3NA96_ANAPH</name>
<accession>A0A0F3NA96</accession>
<protein>
    <submittedName>
        <fullName evidence="1">Uncharacterized protein</fullName>
    </submittedName>
</protein>
<comment type="caution">
    <text evidence="1">The sequence shown here is derived from an EMBL/GenBank/DDBJ whole genome shotgun (WGS) entry which is preliminary data.</text>
</comment>
<proteinExistence type="predicted"/>
<evidence type="ECO:0000313" key="1">
    <source>
        <dbReference type="EMBL" id="KJV65013.1"/>
    </source>
</evidence>
<dbReference type="EMBL" id="LANV01000001">
    <property type="protein sequence ID" value="KJV65013.1"/>
    <property type="molecule type" value="Genomic_DNA"/>
</dbReference>
<gene>
    <name evidence="1" type="ORF">APHMUC_1136</name>
</gene>
<evidence type="ECO:0000313" key="2">
    <source>
        <dbReference type="Proteomes" id="UP000033441"/>
    </source>
</evidence>
<dbReference type="AlphaFoldDB" id="A0A0F3NA96"/>
<organism evidence="1 2">
    <name type="scientific">Anaplasma phagocytophilum str. ApMUC09</name>
    <dbReference type="NCBI Taxonomy" id="1359152"/>
    <lineage>
        <taxon>Bacteria</taxon>
        <taxon>Pseudomonadati</taxon>
        <taxon>Pseudomonadota</taxon>
        <taxon>Alphaproteobacteria</taxon>
        <taxon>Rickettsiales</taxon>
        <taxon>Anaplasmataceae</taxon>
        <taxon>Anaplasma</taxon>
        <taxon>phagocytophilum group</taxon>
    </lineage>
</organism>
<reference evidence="1 2" key="1">
    <citation type="submission" date="2015-02" db="EMBL/GenBank/DDBJ databases">
        <title>Genome Sequencing of Rickettsiales.</title>
        <authorList>
            <person name="Daugherty S.C."/>
            <person name="Su Q."/>
            <person name="Abolude K."/>
            <person name="Beier-Sexton M."/>
            <person name="Carlyon J.A."/>
            <person name="Carter R."/>
            <person name="Day N.P."/>
            <person name="Dumler S.J."/>
            <person name="Dyachenko V."/>
            <person name="Godinez A."/>
            <person name="Kurtti T.J."/>
            <person name="Lichay M."/>
            <person name="Mullins K.E."/>
            <person name="Ott S."/>
            <person name="Pappas-Brown V."/>
            <person name="Paris D.H."/>
            <person name="Patel P."/>
            <person name="Richards A.L."/>
            <person name="Sadzewicz L."/>
            <person name="Sears K."/>
            <person name="Seidman D."/>
            <person name="Sengamalay N."/>
            <person name="Stenos J."/>
            <person name="Tallon L.J."/>
            <person name="Vincent G."/>
            <person name="Fraser C.M."/>
            <person name="Munderloh U."/>
            <person name="Dunning-Hotopp J.C."/>
        </authorList>
    </citation>
    <scope>NUCLEOTIDE SEQUENCE [LARGE SCALE GENOMIC DNA]</scope>
    <source>
        <strain evidence="1 2">ApMUC09</strain>
    </source>
</reference>
<dbReference type="Proteomes" id="UP000033441">
    <property type="component" value="Unassembled WGS sequence"/>
</dbReference>
<dbReference type="PATRIC" id="fig|1359152.3.peg.1188"/>
<sequence length="37" mass="4343">MVHTLDVYSKCAFWDLLWFIASSRAGENVLFSYIPYV</sequence>